<feature type="compositionally biased region" description="Basic and acidic residues" evidence="1">
    <location>
        <begin position="1"/>
        <end position="16"/>
    </location>
</feature>
<feature type="region of interest" description="Disordered" evidence="1">
    <location>
        <begin position="1"/>
        <end position="50"/>
    </location>
</feature>
<feature type="compositionally biased region" description="Basic and acidic residues" evidence="1">
    <location>
        <begin position="24"/>
        <end position="41"/>
    </location>
</feature>
<name>A0A4D4L185_STRVO</name>
<evidence type="ECO:0000256" key="1">
    <source>
        <dbReference type="SAM" id="MobiDB-lite"/>
    </source>
</evidence>
<proteinExistence type="predicted"/>
<protein>
    <submittedName>
        <fullName evidence="2">Uncharacterized protein</fullName>
    </submittedName>
</protein>
<sequence>MLGRSDRGHPGKPERGQHRKVVRGRAEVRVGDARQPGRDPTADDLDALGGEDGVDALMRVLGEKVASLPQGSVAQPSRSFPAIRRKARPSGRSLMSPAAMAYGTSSAAKWSSSIPAWS</sequence>
<dbReference type="EMBL" id="BJHW01000001">
    <property type="protein sequence ID" value="GDY52916.1"/>
    <property type="molecule type" value="Genomic_DNA"/>
</dbReference>
<dbReference type="Proteomes" id="UP000301309">
    <property type="component" value="Unassembled WGS sequence"/>
</dbReference>
<dbReference type="AlphaFoldDB" id="A0A4D4L185"/>
<feature type="region of interest" description="Disordered" evidence="1">
    <location>
        <begin position="69"/>
        <end position="94"/>
    </location>
</feature>
<evidence type="ECO:0000313" key="3">
    <source>
        <dbReference type="Proteomes" id="UP000301309"/>
    </source>
</evidence>
<organism evidence="2 3">
    <name type="scientific">Streptomyces violaceusniger</name>
    <dbReference type="NCBI Taxonomy" id="68280"/>
    <lineage>
        <taxon>Bacteria</taxon>
        <taxon>Bacillati</taxon>
        <taxon>Actinomycetota</taxon>
        <taxon>Actinomycetes</taxon>
        <taxon>Kitasatosporales</taxon>
        <taxon>Streptomycetaceae</taxon>
        <taxon>Streptomyces</taxon>
        <taxon>Streptomyces violaceusniger group</taxon>
    </lineage>
</organism>
<feature type="compositionally biased region" description="Polar residues" evidence="1">
    <location>
        <begin position="69"/>
        <end position="78"/>
    </location>
</feature>
<comment type="caution">
    <text evidence="2">The sequence shown here is derived from an EMBL/GenBank/DDBJ whole genome shotgun (WGS) entry which is preliminary data.</text>
</comment>
<keyword evidence="3" id="KW-1185">Reference proteome</keyword>
<accession>A0A4D4L185</accession>
<reference evidence="2 3" key="1">
    <citation type="journal article" date="2020" name="Int. J. Syst. Evol. Microbiol.">
        <title>Reclassification of Streptomyces castelarensis and Streptomyces sporoclivatus as later heterotypic synonyms of Streptomyces antimycoticus.</title>
        <authorList>
            <person name="Komaki H."/>
            <person name="Tamura T."/>
        </authorList>
    </citation>
    <scope>NUCLEOTIDE SEQUENCE [LARGE SCALE GENOMIC DNA]</scope>
    <source>
        <strain evidence="2 3">NBRC 13459</strain>
    </source>
</reference>
<gene>
    <name evidence="2" type="ORF">SVIO_035390</name>
</gene>
<evidence type="ECO:0000313" key="2">
    <source>
        <dbReference type="EMBL" id="GDY52916.1"/>
    </source>
</evidence>